<evidence type="ECO:0008006" key="4">
    <source>
        <dbReference type="Google" id="ProtNLM"/>
    </source>
</evidence>
<proteinExistence type="predicted"/>
<keyword evidence="3" id="KW-1185">Reference proteome</keyword>
<feature type="region of interest" description="Disordered" evidence="1">
    <location>
        <begin position="320"/>
        <end position="339"/>
    </location>
</feature>
<protein>
    <recommendedName>
        <fullName evidence="4">Tc1-like transposase DDE domain-containing protein</fullName>
    </recommendedName>
</protein>
<dbReference type="Gene3D" id="3.30.420.10">
    <property type="entry name" value="Ribonuclease H-like superfamily/Ribonuclease H"/>
    <property type="match status" value="1"/>
</dbReference>
<evidence type="ECO:0000313" key="3">
    <source>
        <dbReference type="Proteomes" id="UP000648187"/>
    </source>
</evidence>
<feature type="non-terminal residue" evidence="2">
    <location>
        <position position="339"/>
    </location>
</feature>
<evidence type="ECO:0000256" key="1">
    <source>
        <dbReference type="SAM" id="MobiDB-lite"/>
    </source>
</evidence>
<dbReference type="PANTHER" id="PTHR33939:SF1">
    <property type="entry name" value="DUF4371 DOMAIN-CONTAINING PROTEIN"/>
    <property type="match status" value="1"/>
</dbReference>
<reference evidence="2" key="1">
    <citation type="submission" date="2020-08" db="EMBL/GenBank/DDBJ databases">
        <title>Spodoptera exigua strain:BAW_Kor-Di-RS1 Genome sequencing and assembly.</title>
        <authorList>
            <person name="Kim J."/>
            <person name="Nam H.Y."/>
            <person name="Kwon M."/>
            <person name="Choi J.H."/>
            <person name="Cho S.R."/>
            <person name="Kim G.-H."/>
        </authorList>
    </citation>
    <scope>NUCLEOTIDE SEQUENCE</scope>
    <source>
        <strain evidence="2">BAW_Kor-Di-RS1</strain>
        <tissue evidence="2">Whole-body</tissue>
    </source>
</reference>
<comment type="caution">
    <text evidence="2">The sequence shown here is derived from an EMBL/GenBank/DDBJ whole genome shotgun (WGS) entry which is preliminary data.</text>
</comment>
<name>A0A835GSG8_SPOEX</name>
<feature type="region of interest" description="Disordered" evidence="1">
    <location>
        <begin position="51"/>
        <end position="70"/>
    </location>
</feature>
<evidence type="ECO:0000313" key="2">
    <source>
        <dbReference type="EMBL" id="KAF9423397.1"/>
    </source>
</evidence>
<dbReference type="EMBL" id="JACKWZ010000009">
    <property type="protein sequence ID" value="KAF9423397.1"/>
    <property type="molecule type" value="Genomic_DNA"/>
</dbReference>
<dbReference type="GO" id="GO:0003676">
    <property type="term" value="F:nucleic acid binding"/>
    <property type="evidence" value="ECO:0007669"/>
    <property type="project" value="InterPro"/>
</dbReference>
<sequence>GERNLVLKVLEFFENEKRNKQFCLPVDQAVKRTCMATGISKTTLMRIKNEAKRLQNTSPTPGTSASSTVTNSKNVKIKDIFYPKNPIFELGQQGTYLRRLKQDDDLGAGKKPVIYIDETWIHSHYTVSKCWQNNTDASIKKNHNPGQRWIVVHGGGEDGFVNGAELIYKCKSNSGDYHHEMNTANFKKWILEKLIPNLPLNSIVVLDNAPYHSTQIEKPPTGVATKGAIRQWLLDHNITFDERMTKSEMYHLLHINKPPKKYLIDELFKEHGHEVVRRPPYIISESDWKKEVNHVDRLRQKYWDDDLLQETNESQLIVNLSDTSSSSDYSETEDEEQQM</sequence>
<feature type="compositionally biased region" description="Acidic residues" evidence="1">
    <location>
        <begin position="330"/>
        <end position="339"/>
    </location>
</feature>
<dbReference type="AlphaFoldDB" id="A0A835GSG8"/>
<dbReference type="Proteomes" id="UP000648187">
    <property type="component" value="Unassembled WGS sequence"/>
</dbReference>
<organism evidence="2 3">
    <name type="scientific">Spodoptera exigua</name>
    <name type="common">Beet armyworm</name>
    <name type="synonym">Noctua fulgens</name>
    <dbReference type="NCBI Taxonomy" id="7107"/>
    <lineage>
        <taxon>Eukaryota</taxon>
        <taxon>Metazoa</taxon>
        <taxon>Ecdysozoa</taxon>
        <taxon>Arthropoda</taxon>
        <taxon>Hexapoda</taxon>
        <taxon>Insecta</taxon>
        <taxon>Pterygota</taxon>
        <taxon>Neoptera</taxon>
        <taxon>Endopterygota</taxon>
        <taxon>Lepidoptera</taxon>
        <taxon>Glossata</taxon>
        <taxon>Ditrysia</taxon>
        <taxon>Noctuoidea</taxon>
        <taxon>Noctuidae</taxon>
        <taxon>Amphipyrinae</taxon>
        <taxon>Spodoptera</taxon>
    </lineage>
</organism>
<feature type="compositionally biased region" description="Low complexity" evidence="1">
    <location>
        <begin position="57"/>
        <end position="70"/>
    </location>
</feature>
<dbReference type="PANTHER" id="PTHR33939">
    <property type="entry name" value="PROTEIN CBG22215"/>
    <property type="match status" value="1"/>
</dbReference>
<accession>A0A835GSG8</accession>
<gene>
    <name evidence="2" type="ORF">HW555_001206</name>
</gene>
<dbReference type="InterPro" id="IPR036397">
    <property type="entry name" value="RNaseH_sf"/>
</dbReference>